<dbReference type="AlphaFoldDB" id="A0AA49FKB5"/>
<sequence length="76" mass="8437">MSDLVTELSHRARELVPEDRARLAEELLASLEGNPEPGVDSAWDDELRKRIAEVESGAVEPIPADEVFARVRRALS</sequence>
<evidence type="ECO:0000313" key="1">
    <source>
        <dbReference type="EMBL" id="WIM05168.1"/>
    </source>
</evidence>
<name>A0AA49FKB5_9PROT</name>
<dbReference type="KEGG" id="npv:OHM77_10735"/>
<gene>
    <name evidence="1" type="ORF">OHM77_10735</name>
</gene>
<dbReference type="Pfam" id="PF09720">
    <property type="entry name" value="Unstab_antitox"/>
    <property type="match status" value="1"/>
</dbReference>
<dbReference type="InterPro" id="IPR013406">
    <property type="entry name" value="CHP02574_addiction_mod"/>
</dbReference>
<proteinExistence type="predicted"/>
<dbReference type="Proteomes" id="UP001234916">
    <property type="component" value="Chromosome"/>
</dbReference>
<reference evidence="1" key="1">
    <citation type="journal article" date="2023" name="Nat. Microbiol.">
        <title>Enrichment and characterization of a nitric oxide-reducing microbial community in a continuous bioreactor.</title>
        <authorList>
            <person name="Garrido-Amador P."/>
            <person name="Stortenbeker N."/>
            <person name="Wessels H.J.C.T."/>
            <person name="Speth D.R."/>
            <person name="Garcia-Heredia I."/>
            <person name="Kartal B."/>
        </authorList>
    </citation>
    <scope>NUCLEOTIDE SEQUENCE</scope>
    <source>
        <strain evidence="1">MAG1</strain>
    </source>
</reference>
<dbReference type="NCBIfam" id="TIGR02574">
    <property type="entry name" value="stabl_TIGR02574"/>
    <property type="match status" value="1"/>
</dbReference>
<dbReference type="EMBL" id="CP107246">
    <property type="protein sequence ID" value="WIM05168.1"/>
    <property type="molecule type" value="Genomic_DNA"/>
</dbReference>
<organism evidence="1">
    <name type="scientific">Candidatus Nitricoxidivorans perseverans</name>
    <dbReference type="NCBI Taxonomy" id="2975601"/>
    <lineage>
        <taxon>Bacteria</taxon>
        <taxon>Pseudomonadati</taxon>
        <taxon>Pseudomonadota</taxon>
        <taxon>Betaproteobacteria</taxon>
        <taxon>Nitrosomonadales</taxon>
        <taxon>Sterolibacteriaceae</taxon>
        <taxon>Candidatus Nitricoxidivorans</taxon>
    </lineage>
</organism>
<protein>
    <submittedName>
        <fullName evidence="1">Addiction module protein</fullName>
    </submittedName>
</protein>
<accession>A0AA49FKB5</accession>